<dbReference type="GO" id="GO:0009570">
    <property type="term" value="C:chloroplast stroma"/>
    <property type="evidence" value="ECO:0007669"/>
    <property type="project" value="TreeGrafter"/>
</dbReference>
<dbReference type="Gramene" id="PUZ70328">
    <property type="protein sequence ID" value="PUZ70328"/>
    <property type="gene ID" value="GQ55_2G219900"/>
</dbReference>
<dbReference type="Proteomes" id="UP000244336">
    <property type="component" value="Chromosome 2"/>
</dbReference>
<evidence type="ECO:0000256" key="6">
    <source>
        <dbReference type="ARBA" id="ARBA00023004"/>
    </source>
</evidence>
<keyword evidence="5" id="KW-0223">Dioxygenase</keyword>
<evidence type="ECO:0000313" key="7">
    <source>
        <dbReference type="EMBL" id="PUZ70328.1"/>
    </source>
</evidence>
<dbReference type="EMBL" id="CM009750">
    <property type="protein sequence ID" value="PUZ70328.1"/>
    <property type="molecule type" value="Genomic_DNA"/>
</dbReference>
<comment type="cofactor">
    <cofactor evidence="1">
        <name>Fe(2+)</name>
        <dbReference type="ChEBI" id="CHEBI:29033"/>
    </cofactor>
</comment>
<keyword evidence="8" id="KW-1185">Reference proteome</keyword>
<evidence type="ECO:0000256" key="5">
    <source>
        <dbReference type="ARBA" id="ARBA00022964"/>
    </source>
</evidence>
<accession>A0A2T7ER71</accession>
<evidence type="ECO:0000256" key="2">
    <source>
        <dbReference type="ARBA" id="ARBA00006787"/>
    </source>
</evidence>
<evidence type="ECO:0000313" key="8">
    <source>
        <dbReference type="Proteomes" id="UP000244336"/>
    </source>
</evidence>
<proteinExistence type="inferred from homology"/>
<reference evidence="7 8" key="1">
    <citation type="submission" date="2018-04" db="EMBL/GenBank/DDBJ databases">
        <title>WGS assembly of Panicum hallii var. hallii HAL2.</title>
        <authorList>
            <person name="Lovell J."/>
            <person name="Jenkins J."/>
            <person name="Lowry D."/>
            <person name="Mamidi S."/>
            <person name="Sreedasyam A."/>
            <person name="Weng X."/>
            <person name="Barry K."/>
            <person name="Bonette J."/>
            <person name="Campitelli B."/>
            <person name="Daum C."/>
            <person name="Gordon S."/>
            <person name="Gould B."/>
            <person name="Lipzen A."/>
            <person name="MacQueen A."/>
            <person name="Palacio-Mejia J."/>
            <person name="Plott C."/>
            <person name="Shakirov E."/>
            <person name="Shu S."/>
            <person name="Yoshinaga Y."/>
            <person name="Zane M."/>
            <person name="Rokhsar D."/>
            <person name="Grimwood J."/>
            <person name="Schmutz J."/>
            <person name="Juenger T."/>
        </authorList>
    </citation>
    <scope>NUCLEOTIDE SEQUENCE [LARGE SCALE GENOMIC DNA]</scope>
    <source>
        <strain evidence="8">cv. HAL2</strain>
    </source>
</reference>
<evidence type="ECO:0000256" key="4">
    <source>
        <dbReference type="ARBA" id="ARBA00022946"/>
    </source>
</evidence>
<dbReference type="PANTHER" id="PTHR10543:SF145">
    <property type="entry name" value="OS09G0321200 PROTEIN"/>
    <property type="match status" value="1"/>
</dbReference>
<dbReference type="GO" id="GO:0016121">
    <property type="term" value="P:carotene catabolic process"/>
    <property type="evidence" value="ECO:0007669"/>
    <property type="project" value="TreeGrafter"/>
</dbReference>
<protein>
    <submittedName>
        <fullName evidence="7">Uncharacterized protein</fullName>
    </submittedName>
</protein>
<comment type="similarity">
    <text evidence="2">Belongs to the carotenoid oxygenase family.</text>
</comment>
<keyword evidence="3" id="KW-0479">Metal-binding</keyword>
<dbReference type="STRING" id="1504633.A0A2T7ER71"/>
<keyword evidence="6" id="KW-0408">Iron</keyword>
<dbReference type="InterPro" id="IPR004294">
    <property type="entry name" value="Carotenoid_Oase"/>
</dbReference>
<dbReference type="AlphaFoldDB" id="A0A2T7ER71"/>
<keyword evidence="4" id="KW-0809">Transit peptide</keyword>
<evidence type="ECO:0000256" key="3">
    <source>
        <dbReference type="ARBA" id="ARBA00022723"/>
    </source>
</evidence>
<keyword evidence="5" id="KW-0560">Oxidoreductase</keyword>
<dbReference type="GO" id="GO:0010436">
    <property type="term" value="F:carotenoid dioxygenase activity"/>
    <property type="evidence" value="ECO:0007669"/>
    <property type="project" value="TreeGrafter"/>
</dbReference>
<name>A0A2T7ER71_9POAL</name>
<sequence length="221" mass="24160">MMVKVSASFHPCLSLSSRAHGGRSSISAGARASLVTSISSNSKKKPLSGDLLEHLSSRMDEASQALKDVLQRFLDALVDSTFKFTDQPLDPSESNFAPVDEIDEAIEIHQIEGAIPEDFPEGVYIRNGSNPLFGALHSTASIFGQSREIWVEGEGMLHALYFTKNSSGSWSVSYVNRYVQSETLKLERTRQKPCFLPAIEGDSAAIIAAYIFNFVSNTLLP</sequence>
<organism evidence="7 8">
    <name type="scientific">Panicum hallii var. hallii</name>
    <dbReference type="NCBI Taxonomy" id="1504633"/>
    <lineage>
        <taxon>Eukaryota</taxon>
        <taxon>Viridiplantae</taxon>
        <taxon>Streptophyta</taxon>
        <taxon>Embryophyta</taxon>
        <taxon>Tracheophyta</taxon>
        <taxon>Spermatophyta</taxon>
        <taxon>Magnoliopsida</taxon>
        <taxon>Liliopsida</taxon>
        <taxon>Poales</taxon>
        <taxon>Poaceae</taxon>
        <taxon>PACMAD clade</taxon>
        <taxon>Panicoideae</taxon>
        <taxon>Panicodae</taxon>
        <taxon>Paniceae</taxon>
        <taxon>Panicinae</taxon>
        <taxon>Panicum</taxon>
        <taxon>Panicum sect. Panicum</taxon>
    </lineage>
</organism>
<dbReference type="GO" id="GO:0046872">
    <property type="term" value="F:metal ion binding"/>
    <property type="evidence" value="ECO:0007669"/>
    <property type="project" value="UniProtKB-KW"/>
</dbReference>
<evidence type="ECO:0000256" key="1">
    <source>
        <dbReference type="ARBA" id="ARBA00001954"/>
    </source>
</evidence>
<dbReference type="Pfam" id="PF03055">
    <property type="entry name" value="RPE65"/>
    <property type="match status" value="1"/>
</dbReference>
<dbReference type="OrthoDB" id="1069523at2759"/>
<dbReference type="PANTHER" id="PTHR10543">
    <property type="entry name" value="BETA-CAROTENE DIOXYGENASE"/>
    <property type="match status" value="1"/>
</dbReference>
<gene>
    <name evidence="7" type="ORF">GQ55_2G219900</name>
</gene>